<proteinExistence type="predicted"/>
<dbReference type="Gramene" id="mRNA:HanXRQr2_Chr02g0068351">
    <property type="protein sequence ID" value="mRNA:HanXRQr2_Chr02g0068351"/>
    <property type="gene ID" value="HanXRQr2_Chr02g0068351"/>
</dbReference>
<dbReference type="AlphaFoldDB" id="A0A9K3JNV6"/>
<dbReference type="EMBL" id="MNCJ02000317">
    <property type="protein sequence ID" value="KAF5818639.1"/>
    <property type="molecule type" value="Genomic_DNA"/>
</dbReference>
<reference evidence="2" key="1">
    <citation type="journal article" date="2017" name="Nature">
        <title>The sunflower genome provides insights into oil metabolism, flowering and Asterid evolution.</title>
        <authorList>
            <person name="Badouin H."/>
            <person name="Gouzy J."/>
            <person name="Grassa C.J."/>
            <person name="Murat F."/>
            <person name="Staton S.E."/>
            <person name="Cottret L."/>
            <person name="Lelandais-Briere C."/>
            <person name="Owens G.L."/>
            <person name="Carrere S."/>
            <person name="Mayjonade B."/>
            <person name="Legrand L."/>
            <person name="Gill N."/>
            <person name="Kane N.C."/>
            <person name="Bowers J.E."/>
            <person name="Hubner S."/>
            <person name="Bellec A."/>
            <person name="Berard A."/>
            <person name="Berges H."/>
            <person name="Blanchet N."/>
            <person name="Boniface M.C."/>
            <person name="Brunel D."/>
            <person name="Catrice O."/>
            <person name="Chaidir N."/>
            <person name="Claudel C."/>
            <person name="Donnadieu C."/>
            <person name="Faraut T."/>
            <person name="Fievet G."/>
            <person name="Helmstetter N."/>
            <person name="King M."/>
            <person name="Knapp S.J."/>
            <person name="Lai Z."/>
            <person name="Le Paslier M.C."/>
            <person name="Lippi Y."/>
            <person name="Lorenzon L."/>
            <person name="Mandel J.R."/>
            <person name="Marage G."/>
            <person name="Marchand G."/>
            <person name="Marquand E."/>
            <person name="Bret-Mestries E."/>
            <person name="Morien E."/>
            <person name="Nambeesan S."/>
            <person name="Nguyen T."/>
            <person name="Pegot-Espagnet P."/>
            <person name="Pouilly N."/>
            <person name="Raftis F."/>
            <person name="Sallet E."/>
            <person name="Schiex T."/>
            <person name="Thomas J."/>
            <person name="Vandecasteele C."/>
            <person name="Vares D."/>
            <person name="Vear F."/>
            <person name="Vautrin S."/>
            <person name="Crespi M."/>
            <person name="Mangin B."/>
            <person name="Burke J.M."/>
            <person name="Salse J."/>
            <person name="Munos S."/>
            <person name="Vincourt P."/>
            <person name="Rieseberg L.H."/>
            <person name="Langlade N.B."/>
        </authorList>
    </citation>
    <scope>NUCLEOTIDE SEQUENCE</scope>
    <source>
        <tissue evidence="2">Leaves</tissue>
    </source>
</reference>
<evidence type="ECO:0000256" key="1">
    <source>
        <dbReference type="SAM" id="MobiDB-lite"/>
    </source>
</evidence>
<keyword evidence="3" id="KW-1185">Reference proteome</keyword>
<reference evidence="2" key="2">
    <citation type="submission" date="2020-06" db="EMBL/GenBank/DDBJ databases">
        <title>Helianthus annuus Genome sequencing and assembly Release 2.</title>
        <authorList>
            <person name="Gouzy J."/>
            <person name="Langlade N."/>
            <person name="Munos S."/>
        </authorList>
    </citation>
    <scope>NUCLEOTIDE SEQUENCE</scope>
    <source>
        <tissue evidence="2">Leaves</tissue>
    </source>
</reference>
<organism evidence="2 3">
    <name type="scientific">Helianthus annuus</name>
    <name type="common">Common sunflower</name>
    <dbReference type="NCBI Taxonomy" id="4232"/>
    <lineage>
        <taxon>Eukaryota</taxon>
        <taxon>Viridiplantae</taxon>
        <taxon>Streptophyta</taxon>
        <taxon>Embryophyta</taxon>
        <taxon>Tracheophyta</taxon>
        <taxon>Spermatophyta</taxon>
        <taxon>Magnoliopsida</taxon>
        <taxon>eudicotyledons</taxon>
        <taxon>Gunneridae</taxon>
        <taxon>Pentapetalae</taxon>
        <taxon>asterids</taxon>
        <taxon>campanulids</taxon>
        <taxon>Asterales</taxon>
        <taxon>Asteraceae</taxon>
        <taxon>Asteroideae</taxon>
        <taxon>Heliantheae alliance</taxon>
        <taxon>Heliantheae</taxon>
        <taxon>Helianthus</taxon>
    </lineage>
</organism>
<evidence type="ECO:0000313" key="2">
    <source>
        <dbReference type="EMBL" id="KAF5818639.1"/>
    </source>
</evidence>
<feature type="region of interest" description="Disordered" evidence="1">
    <location>
        <begin position="109"/>
        <end position="163"/>
    </location>
</feature>
<feature type="compositionally biased region" description="Polar residues" evidence="1">
    <location>
        <begin position="119"/>
        <end position="132"/>
    </location>
</feature>
<protein>
    <submittedName>
        <fullName evidence="2">Uncharacterized protein</fullName>
    </submittedName>
</protein>
<gene>
    <name evidence="2" type="ORF">HanXRQr2_Chr02g0068351</name>
</gene>
<accession>A0A9K3JNV6</accession>
<dbReference type="Proteomes" id="UP000215914">
    <property type="component" value="Unassembled WGS sequence"/>
</dbReference>
<feature type="region of interest" description="Disordered" evidence="1">
    <location>
        <begin position="234"/>
        <end position="263"/>
    </location>
</feature>
<evidence type="ECO:0000313" key="3">
    <source>
        <dbReference type="Proteomes" id="UP000215914"/>
    </source>
</evidence>
<name>A0A9K3JNV6_HELAN</name>
<sequence>MVTRLFPERVLPWLEQIKDYFHHPTEESLSAYVANPTCVYPLVYVKPEAMKSPTLRGTILFSSEESIASSDGLIHRSRATRIGPNVKPPGGSEAVIHMEPATMDPEVTADEPVQERPEVQTQPGVQTGSTKVTGSRFRRSTTRSSKPTVLDISSIPGPESPPVAVFGESPVRDHVHPEHVKGNGPEGVVKYVFVEKVQPSTLHGVVFRERVEGIKTDMESNEATPPVTQYTCRVPSGDEGCGHSEGQGSSDSSRSEANGSWMAHNPACDNLPHASRWSRVQGSWIDSLDNCHEFYSMSLPPTEHLYKKNKDRFRLLDDHVRLGVNYFATTQEIVREWRSMGEQIMKFEAEKREFVANREKFNAEKKGFNWRVSDTDEKLAKE</sequence>
<comment type="caution">
    <text evidence="2">The sequence shown here is derived from an EMBL/GenBank/DDBJ whole genome shotgun (WGS) entry which is preliminary data.</text>
</comment>